<accession>A0A3P7HFH0</accession>
<dbReference type="EMBL" id="UYWY01009965">
    <property type="protein sequence ID" value="VDM33252.1"/>
    <property type="molecule type" value="Genomic_DNA"/>
</dbReference>
<sequence length="40" mass="4968">MYVHRVMLCYFMDKYKVFSDCAEEQAKYKNFIAEYEKITM</sequence>
<dbReference type="AlphaFoldDB" id="A0A3P7HFH0"/>
<name>A0A3P7HFH0_TOXCA</name>
<protein>
    <submittedName>
        <fullName evidence="1">Uncharacterized protein</fullName>
    </submittedName>
</protein>
<organism evidence="1">
    <name type="scientific">Toxocara canis</name>
    <name type="common">Canine roundworm</name>
    <dbReference type="NCBI Taxonomy" id="6265"/>
    <lineage>
        <taxon>Eukaryota</taxon>
        <taxon>Metazoa</taxon>
        <taxon>Ecdysozoa</taxon>
        <taxon>Nematoda</taxon>
        <taxon>Chromadorea</taxon>
        <taxon>Rhabditida</taxon>
        <taxon>Spirurina</taxon>
        <taxon>Ascaridomorpha</taxon>
        <taxon>Ascaridoidea</taxon>
        <taxon>Toxocaridae</taxon>
        <taxon>Toxocara</taxon>
    </lineage>
</organism>
<reference evidence="1" key="1">
    <citation type="submission" date="2018-11" db="EMBL/GenBank/DDBJ databases">
        <authorList>
            <consortium name="Pathogen Informatics"/>
        </authorList>
    </citation>
    <scope>NUCLEOTIDE SEQUENCE [LARGE SCALE GENOMIC DNA]</scope>
</reference>
<proteinExistence type="predicted"/>
<gene>
    <name evidence="1" type="ORF">TCNE_LOCUS4945</name>
</gene>
<evidence type="ECO:0000313" key="1">
    <source>
        <dbReference type="EMBL" id="VDM33252.1"/>
    </source>
</evidence>